<name>A0A1W2H7R2_9BACT</name>
<protein>
    <submittedName>
        <fullName evidence="2">Conserved repeat domain-containing protein</fullName>
    </submittedName>
</protein>
<dbReference type="OrthoDB" id="904955at2"/>
<evidence type="ECO:0000313" key="2">
    <source>
        <dbReference type="EMBL" id="SMD44951.1"/>
    </source>
</evidence>
<dbReference type="InterPro" id="IPR047589">
    <property type="entry name" value="DUF11_rpt"/>
</dbReference>
<dbReference type="InterPro" id="IPR051172">
    <property type="entry name" value="Chlamydia_OmcB"/>
</dbReference>
<dbReference type="Pfam" id="PF24346">
    <property type="entry name" value="DUF7507"/>
    <property type="match status" value="21"/>
</dbReference>
<proteinExistence type="predicted"/>
<feature type="domain" description="PKD" evidence="1">
    <location>
        <begin position="224"/>
        <end position="288"/>
    </location>
</feature>
<dbReference type="Gene3D" id="2.60.40.10">
    <property type="entry name" value="Immunoglobulins"/>
    <property type="match status" value="1"/>
</dbReference>
<dbReference type="STRING" id="758820.SAMN00777080_3589"/>
<dbReference type="SUPFAM" id="SSF49299">
    <property type="entry name" value="PKD domain"/>
    <property type="match status" value="1"/>
</dbReference>
<dbReference type="InterPro" id="IPR000601">
    <property type="entry name" value="PKD_dom"/>
</dbReference>
<keyword evidence="3" id="KW-1185">Reference proteome</keyword>
<reference evidence="3" key="1">
    <citation type="submission" date="2017-04" db="EMBL/GenBank/DDBJ databases">
        <authorList>
            <person name="Varghese N."/>
            <person name="Submissions S."/>
        </authorList>
    </citation>
    <scope>NUCLEOTIDE SEQUENCE [LARGE SCALE GENOMIC DNA]</scope>
    <source>
        <strain evidence="3">DSM 16537</strain>
    </source>
</reference>
<accession>A0A1W2H7R2</accession>
<dbReference type="CDD" id="cd00146">
    <property type="entry name" value="PKD"/>
    <property type="match status" value="1"/>
</dbReference>
<dbReference type="PANTHER" id="PTHR34819">
    <property type="entry name" value="LARGE CYSTEINE-RICH PERIPLASMIC PROTEIN OMCB"/>
    <property type="match status" value="1"/>
</dbReference>
<gene>
    <name evidence="2" type="ORF">SAMN00777080_3589</name>
</gene>
<dbReference type="InterPro" id="IPR055354">
    <property type="entry name" value="DUF7507"/>
</dbReference>
<dbReference type="EMBL" id="LT838813">
    <property type="protein sequence ID" value="SMD44951.1"/>
    <property type="molecule type" value="Genomic_DNA"/>
</dbReference>
<sequence>MNKFLRIKHWCLPPDSSIINHMAMKKTFTCFANLALLLVLNFLAIPNEANAQNQPNLLDLRTCGNSCSSNNFTIKEVYLSDANGVPLSSSFATCTPGVQQTSFISFVYRSNSGSNSSNTRLFADLTVGGIPEFFNIWIGDLPAAKNADRVVTLNHSFTWTCGAEVRLDNPLLAWTTSGSGDFSSSYECNSYPSAQCQFGADIVVDAPLAVQFDFTACTVEGTTTVNFISTTNGGSQPYQYNWNFGNNASPTTSNLPNPIVTYTSAGSATLIVTDTKGVSNTFVKAVTIPNELIVNSTTAQPTPGNNDGSILLNTTGGTGNISVSWNDGTTGLERTGLAAGTYIATVTDAFNCQKSVTINLTSPEPNISLVKSGVYEDTNGDGLQNAGDRINYTFLVTNTGNFPLSNVLVSDPLIILTGNTFPLPVGESNNVAFSGTYTLTQLDIENGFFTNSASVIADAGNVKVNATDSHTENFTQLPSLIVEKNQIGGPNPVTAAGQELTYQITVENTGNVNISNVVTTDFLPGSSSGIVLNVVNGDNQNPGILDVGEIWVYSIDYNVEQNVFDTGDNLVNVVNVNSTQVPGPTVASAITPTVLSPALSIAKSVTETTFAAPGDELNYTITVSNTGNTTLENISVADPLTGLNTNIAVLAPGASQDINTVYAVDQDDIDAGSVSNTATASVNDISVNDEVTVTATQSPALSIAKAVTETTFAAPGDELNYTITVSNTGNTTLENISVADPLTGLNTTITVLAPGASQDINTVYAVDQDDIDAGSVSNTATASVGDISVNDEVTVTATQSPALSIAKAVTETTFAAPGDELNYTITVSNTGNTTLENISVADPLTGLNTSITVLAPGASQDINTTYTVDQDDIDAGSVSNMATASVGDISVNDEVTVTATQSPALSIAKAVTETTFAAPGDELNYTITVSNTGNTTLENISVVDPLTGLNTNITVLAPGASQDINTVYAVDQDDIDAGSVSNMATASVGDISVNDEVTVTATQSPALAISKSVAESSFAAPGDELNYTITVSNTGNTTLENIAVADPLTGLNTSITVLAPGASQDINTSYAVDQDDIDAGSVSNTATASVNDISVSDEVTVTATQSPALSISKAVTETTFAAPGDELNYTITVSNTGNTTLENISVADPLTGLNTTIAVLAPGASQDINTVYAVDQDDIDAGSVSNTATASVADISVNDEVTVSATQSPALSISKAVTETTFAAPGDELNYTITVSNTGNTTLENISVVDPLTGLNTNITVLAPGASQDINTVYAVDQDDIDSGSVSNTATASVGDISVNDEVTVNATQSPALAIAKAVTETTFAAPGDELNYTITVSNTGNTTLENISVADPLTGLNTTITVLAPGASQDINTTYAVDQDDIDAGSVSNTATASVDDISVSDEVTVSATQSPALSIAKSVTETTFAAPGDELNYTITVSNTGNTTLENISVADPLTGLNTTITVLAPGASQDINTTYAVDQDDIDAGSVSNTATASVGDLSVNDEVTVTATQSPALSIAKAVTETTFAAPGDELNYTITVSNTGNTTLENISVVDPLTGLNTTITVLAPGASQDINTVYAVDQDDIDAGSVSNTATASVNDISVNDEVTVTATQSPALSIAKAVTETTFAAPGDELNYTITVSNTGNTTLENISVVDPLTGLNTTITVLAPAASQDINTVYAVDQDDIDAGSVSNTATAAVNDLSVSDEVTVTGTQSPALAISKSVAESSFAAPGDELNYTITVSNTGNTTLENISVVDPLTGLNTSITVLAPSASQDINTVYAVDQDDIDAGSVSNIATASVGDISVNDEVTVNATQSPALSISKAVTESTFAAPGDELNYTITVSNTGNTTLENISVADPLTGLNTTITVLAPGASQDINTVYTVDQDDIDAGSVSNTATASVNDISVSDEVTVTATQSPALSISKAVTETTFAAPGDELNYTITVSNTGNTTLENISVVDPLTGLNTTITVLAPGASQDINTTYTVDQDDIDAGSVSNTATASVNDISVNDEVTVNATQSPALSISKAVTETTFAAPGDELNYTITVSNTGNTTLENISVVDPLTGLNTTITVLAPGASQDINTTYTVDQDDIDAGSVSNTATASVNDISVNDEVTVTATQSPALSIAKAVTETTFAAPGDELNYTITVSNTGNTTLENISVVDPLTGLNTTITVLAPGASQDINTTYAVDQDDIDAGSVSNTATASVNDISVNDEVTVTATQSPALAISKAVTETTFAAPGDELNYTITVSNTGNTTLENISVVDPLTGLNTTITVLAPGASQDINTTYTVDQDDIDAGSVSNTATASVNDISVNDEVTVNATQSPALAISKAVTETTFAAPGDELNYTITVSNTGNTTLENISVVDPLTGLNTTITVLAPGASQDINTTYTVDQDDIDAGSVSNTATASVNDISVNDEVTVNATQSPALSIAKAVTETTFAAPGDELNYTITVSNTGNTTLENISVVDPLTGLNTTISVQAPGASQDINTS</sequence>
<organism evidence="2 3">
    <name type="scientific">Aquiflexum balticum DSM 16537</name>
    <dbReference type="NCBI Taxonomy" id="758820"/>
    <lineage>
        <taxon>Bacteria</taxon>
        <taxon>Pseudomonadati</taxon>
        <taxon>Bacteroidota</taxon>
        <taxon>Cytophagia</taxon>
        <taxon>Cytophagales</taxon>
        <taxon>Cyclobacteriaceae</taxon>
        <taxon>Aquiflexum</taxon>
    </lineage>
</organism>
<dbReference type="PROSITE" id="PS50093">
    <property type="entry name" value="PKD"/>
    <property type="match status" value="1"/>
</dbReference>
<dbReference type="PANTHER" id="PTHR34819:SF3">
    <property type="entry name" value="CELL SURFACE PROTEIN"/>
    <property type="match status" value="1"/>
</dbReference>
<dbReference type="Proteomes" id="UP000192333">
    <property type="component" value="Chromosome I"/>
</dbReference>
<evidence type="ECO:0000313" key="3">
    <source>
        <dbReference type="Proteomes" id="UP000192333"/>
    </source>
</evidence>
<dbReference type="InterPro" id="IPR013783">
    <property type="entry name" value="Ig-like_fold"/>
</dbReference>
<evidence type="ECO:0000259" key="1">
    <source>
        <dbReference type="PROSITE" id="PS50093"/>
    </source>
</evidence>
<dbReference type="InterPro" id="IPR035986">
    <property type="entry name" value="PKD_dom_sf"/>
</dbReference>
<dbReference type="NCBIfam" id="TIGR01451">
    <property type="entry name" value="B_ant_repeat"/>
    <property type="match status" value="21"/>
</dbReference>